<feature type="compositionally biased region" description="Polar residues" evidence="1">
    <location>
        <begin position="8"/>
        <end position="20"/>
    </location>
</feature>
<dbReference type="eggNOG" id="KOG3575">
    <property type="taxonomic scope" value="Eukaryota"/>
</dbReference>
<dbReference type="WBParaSite" id="Csp11.Scaffold626.g6389.t1">
    <property type="protein sequence ID" value="Csp11.Scaffold626.g6389.t1"/>
    <property type="gene ID" value="Csp11.Scaffold626.g6389"/>
</dbReference>
<evidence type="ECO:0000256" key="1">
    <source>
        <dbReference type="SAM" id="MobiDB-lite"/>
    </source>
</evidence>
<organism evidence="2 3">
    <name type="scientific">Caenorhabditis tropicalis</name>
    <dbReference type="NCBI Taxonomy" id="1561998"/>
    <lineage>
        <taxon>Eukaryota</taxon>
        <taxon>Metazoa</taxon>
        <taxon>Ecdysozoa</taxon>
        <taxon>Nematoda</taxon>
        <taxon>Chromadorea</taxon>
        <taxon>Rhabditida</taxon>
        <taxon>Rhabditina</taxon>
        <taxon>Rhabditomorpha</taxon>
        <taxon>Rhabditoidea</taxon>
        <taxon>Rhabditidae</taxon>
        <taxon>Peloderinae</taxon>
        <taxon>Caenorhabditis</taxon>
    </lineage>
</organism>
<dbReference type="Proteomes" id="UP000095282">
    <property type="component" value="Unplaced"/>
</dbReference>
<accession>A0A1I7TIY7</accession>
<evidence type="ECO:0000313" key="3">
    <source>
        <dbReference type="WBParaSite" id="Csp11.Scaffold626.g6389.t1"/>
    </source>
</evidence>
<feature type="region of interest" description="Disordered" evidence="1">
    <location>
        <begin position="65"/>
        <end position="91"/>
    </location>
</feature>
<reference evidence="3" key="1">
    <citation type="submission" date="2016-11" db="UniProtKB">
        <authorList>
            <consortium name="WormBaseParasite"/>
        </authorList>
    </citation>
    <scope>IDENTIFICATION</scope>
</reference>
<keyword evidence="2" id="KW-1185">Reference proteome</keyword>
<proteinExistence type="predicted"/>
<name>A0A1I7TIY7_9PELO</name>
<dbReference type="AlphaFoldDB" id="A0A1I7TIY7"/>
<dbReference type="STRING" id="1561998.A0A1I7TIY7"/>
<feature type="compositionally biased region" description="Low complexity" evidence="1">
    <location>
        <begin position="21"/>
        <end position="40"/>
    </location>
</feature>
<evidence type="ECO:0000313" key="2">
    <source>
        <dbReference type="Proteomes" id="UP000095282"/>
    </source>
</evidence>
<sequence length="91" mass="10054">MNILHYSPEQSGIGQFSNEYQFQSQTSPSNSTSSSEGSDQQQIVADFVDSSIFMNSWRGVGEFPDIDDDIKNVINSTGSPEETKEVSQIKV</sequence>
<feature type="region of interest" description="Disordered" evidence="1">
    <location>
        <begin position="1"/>
        <end position="40"/>
    </location>
</feature>
<feature type="compositionally biased region" description="Basic and acidic residues" evidence="1">
    <location>
        <begin position="81"/>
        <end position="91"/>
    </location>
</feature>
<protein>
    <submittedName>
        <fullName evidence="3">Nonstructural protein</fullName>
    </submittedName>
</protein>